<dbReference type="InterPro" id="IPR010491">
    <property type="entry name" value="PRP1_N"/>
</dbReference>
<keyword evidence="11" id="KW-1185">Reference proteome</keyword>
<dbReference type="Proteomes" id="UP001055712">
    <property type="component" value="Unassembled WGS sequence"/>
</dbReference>
<evidence type="ECO:0000256" key="7">
    <source>
        <dbReference type="SAM" id="MobiDB-lite"/>
    </source>
</evidence>
<evidence type="ECO:0000259" key="9">
    <source>
        <dbReference type="Pfam" id="PF06424"/>
    </source>
</evidence>
<evidence type="ECO:0000256" key="6">
    <source>
        <dbReference type="SAM" id="Coils"/>
    </source>
</evidence>
<name>A0A9D4TX61_CHLVU</name>
<protein>
    <recommendedName>
        <fullName evidence="12">PRP1 splicing factor N-terminal domain-containing protein</fullName>
    </recommendedName>
</protein>
<dbReference type="PANTHER" id="PTHR11246">
    <property type="entry name" value="PRE-MRNA SPLICING FACTOR"/>
    <property type="match status" value="1"/>
</dbReference>
<dbReference type="Pfam" id="PF05843">
    <property type="entry name" value="Suf"/>
    <property type="match status" value="1"/>
</dbReference>
<dbReference type="AlphaFoldDB" id="A0A9D4TX61"/>
<dbReference type="InterPro" id="IPR011990">
    <property type="entry name" value="TPR-like_helical_dom_sf"/>
</dbReference>
<keyword evidence="3" id="KW-0677">Repeat</keyword>
<dbReference type="GO" id="GO:2000636">
    <property type="term" value="P:positive regulation of primary miRNA processing"/>
    <property type="evidence" value="ECO:0007669"/>
    <property type="project" value="TreeGrafter"/>
</dbReference>
<keyword evidence="4" id="KW-0508">mRNA splicing</keyword>
<evidence type="ECO:0000259" key="8">
    <source>
        <dbReference type="Pfam" id="PF05843"/>
    </source>
</evidence>
<evidence type="ECO:0008006" key="12">
    <source>
        <dbReference type="Google" id="ProtNLM"/>
    </source>
</evidence>
<dbReference type="FunFam" id="1.25.40.10:FF:000649">
    <property type="entry name" value="mRNA splicing factor (Prp1/Zer1), putative"/>
    <property type="match status" value="1"/>
</dbReference>
<comment type="caution">
    <text evidence="10">The sequence shown here is derived from an EMBL/GenBank/DDBJ whole genome shotgun (WGS) entry which is preliminary data.</text>
</comment>
<dbReference type="GO" id="GO:0000244">
    <property type="term" value="P:spliceosomal tri-snRNP complex assembly"/>
    <property type="evidence" value="ECO:0007669"/>
    <property type="project" value="TreeGrafter"/>
</dbReference>
<reference evidence="10" key="2">
    <citation type="submission" date="2020-11" db="EMBL/GenBank/DDBJ databases">
        <authorList>
            <person name="Cecchin M."/>
            <person name="Marcolungo L."/>
            <person name="Rossato M."/>
            <person name="Girolomoni L."/>
            <person name="Cosentino E."/>
            <person name="Cuine S."/>
            <person name="Li-Beisson Y."/>
            <person name="Delledonne M."/>
            <person name="Ballottari M."/>
        </authorList>
    </citation>
    <scope>NUCLEOTIDE SEQUENCE</scope>
    <source>
        <strain evidence="10">211/11P</strain>
        <tissue evidence="10">Whole cell</tissue>
    </source>
</reference>
<gene>
    <name evidence="10" type="ORF">D9Q98_006193</name>
</gene>
<sequence length="907" mass="100936">MSRQGARPLPPGSKTDFNALRAPTGYVAGMGRGAAGFTTRSDIGPSMPAPDVDKGKDAGGDETKFDEFLGNDAGVLGATGVYDEEDREADNVWDDIEDRMDERRKDRREVKMKEELEKFRAENPKIQEQFADLKRKLAEVPMDQWESIPDIGDYTVKKQKHLDRFTPVPDSLLAGAAARDATATAIDASGLATPMGGITTDLTAMGAGRNTVVQLKLDKISDSVSGQTVVDPKGYLTDLKSVTLKSDAEISDIKKARLLLKSVINTNPRHAPGWIAAARLEEVAGKLQQARELMMKGCELCPTNDDVWLEAARLQTPENAKAILARGVAALPDSVKLWMQAARLEQSDEAKKRVLLRALERVPGSVKLWKAAVEISEEDDARVLLSRAVECCPLHVELWLALARLETYENARKVLNKARQAVPTSAEVWVTASKLEEANGQPTMPDKIIPRGIKSLAANGVVIDREWWFKEAEASEKSQPPMVGTCRAIVKEVVGLGVEEQDRKRTWMADAEECMRRGSVETARAIYSHALSTFPGKKSIWRRAAQLEKAHGTRESLDALLRKAVQYCPQAEVLWLMAAKEKWLSGDVAGARSVLEEAFVRNPDSEEIWLAAFKVEFENAELDRARLILGKAREHPPASTARVWMKSAMVEREAGGVDRERDLLQEGIRRFPYFWKLHIMLGQLEERLGNTDAARLAYAAGIKRCLDCIPLWVAAARLEERAGNVARARALLEQGRLKNPKNALLWLAAVRTELRAQNTKAGEALMAKALQECPDSGELWAETIRITPRPQRRSRSVDALKKCNDDPFVVAVVAGAFWEDRKVDKARSWFNRAVTLNPDIGDFWASYYKFETQFGGPEQQEAVLKRFLAAEPRHGERWQRVAKDPAQAHAKPEAVLKRCVLELDKEL</sequence>
<dbReference type="SMART" id="SM00386">
    <property type="entry name" value="HAT"/>
    <property type="match status" value="14"/>
</dbReference>
<feature type="domain" description="PRP1 splicing factor N-terminal" evidence="9">
    <location>
        <begin position="22"/>
        <end position="157"/>
    </location>
</feature>
<reference evidence="10" key="1">
    <citation type="journal article" date="2019" name="Plant J.">
        <title>Chlorella vulgaris genome assembly and annotation reveals the molecular basis for metabolic acclimation to high light conditions.</title>
        <authorList>
            <person name="Cecchin M."/>
            <person name="Marcolungo L."/>
            <person name="Rossato M."/>
            <person name="Girolomoni L."/>
            <person name="Cosentino E."/>
            <person name="Cuine S."/>
            <person name="Li-Beisson Y."/>
            <person name="Delledonne M."/>
            <person name="Ballottari M."/>
        </authorList>
    </citation>
    <scope>NUCLEOTIDE SEQUENCE</scope>
    <source>
        <strain evidence="10">211/11P</strain>
    </source>
</reference>
<feature type="coiled-coil region" evidence="6">
    <location>
        <begin position="109"/>
        <end position="136"/>
    </location>
</feature>
<dbReference type="GO" id="GO:0080188">
    <property type="term" value="P:gene silencing by siRNA-directed DNA methylation"/>
    <property type="evidence" value="ECO:0007669"/>
    <property type="project" value="TreeGrafter"/>
</dbReference>
<feature type="region of interest" description="Disordered" evidence="7">
    <location>
        <begin position="37"/>
        <end position="69"/>
    </location>
</feature>
<dbReference type="InterPro" id="IPR008847">
    <property type="entry name" value="Suf"/>
</dbReference>
<evidence type="ECO:0000256" key="2">
    <source>
        <dbReference type="ARBA" id="ARBA00022664"/>
    </source>
</evidence>
<dbReference type="InterPro" id="IPR003107">
    <property type="entry name" value="HAT"/>
</dbReference>
<dbReference type="SUPFAM" id="SSF48452">
    <property type="entry name" value="TPR-like"/>
    <property type="match status" value="3"/>
</dbReference>
<dbReference type="EMBL" id="SIDB01000002">
    <property type="protein sequence ID" value="KAI3436782.1"/>
    <property type="molecule type" value="Genomic_DNA"/>
</dbReference>
<dbReference type="GO" id="GO:0071013">
    <property type="term" value="C:catalytic step 2 spliceosome"/>
    <property type="evidence" value="ECO:0007669"/>
    <property type="project" value="TreeGrafter"/>
</dbReference>
<keyword evidence="6" id="KW-0175">Coiled coil</keyword>
<evidence type="ECO:0000313" key="10">
    <source>
        <dbReference type="EMBL" id="KAI3436782.1"/>
    </source>
</evidence>
<dbReference type="Pfam" id="PF14559">
    <property type="entry name" value="TPR_19"/>
    <property type="match status" value="1"/>
</dbReference>
<dbReference type="FunFam" id="1.25.40.10:FF:000384">
    <property type="entry name" value="Probable pre-mRNA splicing factor prp1"/>
    <property type="match status" value="1"/>
</dbReference>
<feature type="compositionally biased region" description="Basic and acidic residues" evidence="7">
    <location>
        <begin position="51"/>
        <end position="67"/>
    </location>
</feature>
<dbReference type="InterPro" id="IPR045075">
    <property type="entry name" value="Syf1-like"/>
</dbReference>
<dbReference type="GO" id="GO:0046540">
    <property type="term" value="C:U4/U6 x U5 tri-snRNP complex"/>
    <property type="evidence" value="ECO:0007669"/>
    <property type="project" value="TreeGrafter"/>
</dbReference>
<feature type="domain" description="Suppressor of forked" evidence="8">
    <location>
        <begin position="306"/>
        <end position="459"/>
    </location>
</feature>
<proteinExistence type="predicted"/>
<organism evidence="10 11">
    <name type="scientific">Chlorella vulgaris</name>
    <name type="common">Green alga</name>
    <dbReference type="NCBI Taxonomy" id="3077"/>
    <lineage>
        <taxon>Eukaryota</taxon>
        <taxon>Viridiplantae</taxon>
        <taxon>Chlorophyta</taxon>
        <taxon>core chlorophytes</taxon>
        <taxon>Trebouxiophyceae</taxon>
        <taxon>Chlorellales</taxon>
        <taxon>Chlorellaceae</taxon>
        <taxon>Chlorella clade</taxon>
        <taxon>Chlorella</taxon>
    </lineage>
</organism>
<evidence type="ECO:0000256" key="4">
    <source>
        <dbReference type="ARBA" id="ARBA00023187"/>
    </source>
</evidence>
<evidence type="ECO:0000313" key="11">
    <source>
        <dbReference type="Proteomes" id="UP001055712"/>
    </source>
</evidence>
<dbReference type="Gene3D" id="1.25.40.10">
    <property type="entry name" value="Tetratricopeptide repeat domain"/>
    <property type="match status" value="3"/>
</dbReference>
<keyword evidence="2" id="KW-0507">mRNA processing</keyword>
<feature type="region of interest" description="Disordered" evidence="7">
    <location>
        <begin position="1"/>
        <end position="20"/>
    </location>
</feature>
<dbReference type="OrthoDB" id="440128at2759"/>
<comment type="subcellular location">
    <subcellularLocation>
        <location evidence="1">Nucleus</location>
    </subcellularLocation>
</comment>
<dbReference type="PANTHER" id="PTHR11246:SF1">
    <property type="entry name" value="PRE-MRNA-PROCESSING FACTOR 6"/>
    <property type="match status" value="1"/>
</dbReference>
<evidence type="ECO:0000256" key="3">
    <source>
        <dbReference type="ARBA" id="ARBA00022737"/>
    </source>
</evidence>
<keyword evidence="5" id="KW-0539">Nucleus</keyword>
<evidence type="ECO:0000256" key="1">
    <source>
        <dbReference type="ARBA" id="ARBA00004123"/>
    </source>
</evidence>
<dbReference type="Pfam" id="PF06424">
    <property type="entry name" value="PRP1_N"/>
    <property type="match status" value="1"/>
</dbReference>
<dbReference type="Pfam" id="PF13428">
    <property type="entry name" value="TPR_14"/>
    <property type="match status" value="1"/>
</dbReference>
<dbReference type="FunFam" id="1.25.40.10:FF:000256">
    <property type="entry name" value="Probable pre-mRNA splicing factor prp1"/>
    <property type="match status" value="1"/>
</dbReference>
<evidence type="ECO:0000256" key="5">
    <source>
        <dbReference type="ARBA" id="ARBA00023242"/>
    </source>
</evidence>
<accession>A0A9D4TX61</accession>